<feature type="region of interest" description="Disordered" evidence="1">
    <location>
        <begin position="1"/>
        <end position="21"/>
    </location>
</feature>
<keyword evidence="2" id="KW-0472">Membrane</keyword>
<evidence type="ECO:0000313" key="3">
    <source>
        <dbReference type="EMBL" id="RMB08166.1"/>
    </source>
</evidence>
<feature type="transmembrane region" description="Helical" evidence="2">
    <location>
        <begin position="33"/>
        <end position="54"/>
    </location>
</feature>
<dbReference type="Pfam" id="PF07963">
    <property type="entry name" value="N_methyl"/>
    <property type="match status" value="1"/>
</dbReference>
<dbReference type="InterPro" id="IPR012902">
    <property type="entry name" value="N_methyl_site"/>
</dbReference>
<organism evidence="3 4">
    <name type="scientific">Eilatimonas milleporae</name>
    <dbReference type="NCBI Taxonomy" id="911205"/>
    <lineage>
        <taxon>Bacteria</taxon>
        <taxon>Pseudomonadati</taxon>
        <taxon>Pseudomonadota</taxon>
        <taxon>Alphaproteobacteria</taxon>
        <taxon>Kordiimonadales</taxon>
        <taxon>Kordiimonadaceae</taxon>
        <taxon>Eilatimonas</taxon>
    </lineage>
</organism>
<evidence type="ECO:0000256" key="2">
    <source>
        <dbReference type="SAM" id="Phobius"/>
    </source>
</evidence>
<keyword evidence="2" id="KW-1133">Transmembrane helix</keyword>
<dbReference type="EMBL" id="REFR01000011">
    <property type="protein sequence ID" value="RMB08166.1"/>
    <property type="molecule type" value="Genomic_DNA"/>
</dbReference>
<gene>
    <name evidence="3" type="ORF">BXY39_2262</name>
</gene>
<name>A0A3M0CMJ6_9PROT</name>
<dbReference type="RefSeq" id="WP_121938902.1">
    <property type="nucleotide sequence ID" value="NZ_REFR01000011.1"/>
</dbReference>
<dbReference type="AlphaFoldDB" id="A0A3M0CMJ6"/>
<dbReference type="OrthoDB" id="8456192at2"/>
<evidence type="ECO:0000313" key="4">
    <source>
        <dbReference type="Proteomes" id="UP000271227"/>
    </source>
</evidence>
<dbReference type="InParanoid" id="A0A3M0CMJ6"/>
<sequence length="234" mass="24544">MPNSSPTLKPARIPGHPRRRARRHDTGLSLLELMVALAVLALITAGLVGGLGFARRSQDSIDRAVTARGERALAVRLVSGLVSRAEAIRDGQMLAFTGTAQTLDFYARNPVRALPPGLYRVSLTLETTAKGDSLLVSMDPEAGLSPPVRRRVATGLAPSAFRYFGRTGENGDVIWRDTWGPSPSAPRLVAFDVMGTADTGNRGGTGIDDGIGGGIGDATAGAVVQPVLLTHVTQ</sequence>
<keyword evidence="2" id="KW-0812">Transmembrane</keyword>
<dbReference type="PROSITE" id="PS00409">
    <property type="entry name" value="PROKAR_NTER_METHYL"/>
    <property type="match status" value="1"/>
</dbReference>
<dbReference type="NCBIfam" id="TIGR02532">
    <property type="entry name" value="IV_pilin_GFxxxE"/>
    <property type="match status" value="1"/>
</dbReference>
<proteinExistence type="predicted"/>
<keyword evidence="4" id="KW-1185">Reference proteome</keyword>
<comment type="caution">
    <text evidence="3">The sequence shown here is derived from an EMBL/GenBank/DDBJ whole genome shotgun (WGS) entry which is preliminary data.</text>
</comment>
<evidence type="ECO:0000256" key="1">
    <source>
        <dbReference type="SAM" id="MobiDB-lite"/>
    </source>
</evidence>
<reference evidence="3 4" key="1">
    <citation type="submission" date="2018-10" db="EMBL/GenBank/DDBJ databases">
        <title>Genomic Encyclopedia of Archaeal and Bacterial Type Strains, Phase II (KMG-II): from individual species to whole genera.</title>
        <authorList>
            <person name="Goeker M."/>
        </authorList>
    </citation>
    <scope>NUCLEOTIDE SEQUENCE [LARGE SCALE GENOMIC DNA]</scope>
    <source>
        <strain evidence="3 4">DSM 25217</strain>
    </source>
</reference>
<accession>A0A3M0CMJ6</accession>
<dbReference type="Proteomes" id="UP000271227">
    <property type="component" value="Unassembled WGS sequence"/>
</dbReference>
<protein>
    <submittedName>
        <fullName evidence="3">General secretion pathway protein J</fullName>
    </submittedName>
</protein>